<organism evidence="1">
    <name type="scientific">uncultured Caudovirales phage</name>
    <dbReference type="NCBI Taxonomy" id="2100421"/>
    <lineage>
        <taxon>Viruses</taxon>
        <taxon>Duplodnaviria</taxon>
        <taxon>Heunggongvirae</taxon>
        <taxon>Uroviricota</taxon>
        <taxon>Caudoviricetes</taxon>
        <taxon>Peduoviridae</taxon>
        <taxon>Maltschvirus</taxon>
        <taxon>Maltschvirus maltsch</taxon>
    </lineage>
</organism>
<reference evidence="1" key="1">
    <citation type="submission" date="2020-04" db="EMBL/GenBank/DDBJ databases">
        <authorList>
            <person name="Chiriac C."/>
            <person name="Salcher M."/>
            <person name="Ghai R."/>
            <person name="Kavagutti S V."/>
        </authorList>
    </citation>
    <scope>NUCLEOTIDE SEQUENCE</scope>
</reference>
<gene>
    <name evidence="1" type="ORF">UFOVP701_28</name>
</gene>
<name>A0A6J5NNT0_9CAUD</name>
<dbReference type="EMBL" id="LR796680">
    <property type="protein sequence ID" value="CAB4158815.1"/>
    <property type="molecule type" value="Genomic_DNA"/>
</dbReference>
<accession>A0A6J5NNT0</accession>
<evidence type="ECO:0000313" key="1">
    <source>
        <dbReference type="EMBL" id="CAB4158815.1"/>
    </source>
</evidence>
<proteinExistence type="predicted"/>
<protein>
    <submittedName>
        <fullName evidence="1">Uncharacterized protein</fullName>
    </submittedName>
</protein>
<sequence>MAIFMGNKVAVIVGTTTISDHVSTVSLAREIDQVEITAMSDNVQNMIGGVERPTLSLEVYNDFAAASVNSLFEDALGTKLNIKLIPVAGTVSATNPSYTMSCLVSSWTPINGAIDSVASVSVSLPVTALTKSTSA</sequence>